<protein>
    <submittedName>
        <fullName evidence="2">Uncharacterized protein</fullName>
    </submittedName>
</protein>
<dbReference type="AlphaFoldDB" id="A0ABD5NU82"/>
<evidence type="ECO:0000256" key="1">
    <source>
        <dbReference type="SAM" id="Phobius"/>
    </source>
</evidence>
<keyword evidence="1" id="KW-0472">Membrane</keyword>
<evidence type="ECO:0000313" key="2">
    <source>
        <dbReference type="EMBL" id="MFC4245515.1"/>
    </source>
</evidence>
<dbReference type="GeneID" id="71852327"/>
<keyword evidence="1" id="KW-1133">Transmembrane helix</keyword>
<feature type="transmembrane region" description="Helical" evidence="1">
    <location>
        <begin position="21"/>
        <end position="49"/>
    </location>
</feature>
<proteinExistence type="predicted"/>
<dbReference type="RefSeq" id="WP_246971345.1">
    <property type="nucleotide sequence ID" value="NZ_CP095397.1"/>
</dbReference>
<name>A0ABD5NU82_9EURY</name>
<organism evidence="2 3">
    <name type="scientific">Natribaculum luteum</name>
    <dbReference type="NCBI Taxonomy" id="1586232"/>
    <lineage>
        <taxon>Archaea</taxon>
        <taxon>Methanobacteriati</taxon>
        <taxon>Methanobacteriota</taxon>
        <taxon>Stenosarchaea group</taxon>
        <taxon>Halobacteria</taxon>
        <taxon>Halobacteriales</taxon>
        <taxon>Natrialbaceae</taxon>
        <taxon>Natribaculum</taxon>
    </lineage>
</organism>
<evidence type="ECO:0000313" key="3">
    <source>
        <dbReference type="Proteomes" id="UP001595821"/>
    </source>
</evidence>
<sequence length="104" mass="11561">MVTRTFPQPLQQRFRWAIRESILIAGIFLFWIGVGLLLVSLLGAFVFVAQVVNVGPSRFLYELSRQSGVMWAAVTQLASATTGLYVLVRAGTILIDRYQSDPGE</sequence>
<keyword evidence="1" id="KW-0812">Transmembrane</keyword>
<dbReference type="EMBL" id="JBHSDJ010000002">
    <property type="protein sequence ID" value="MFC4245515.1"/>
    <property type="molecule type" value="Genomic_DNA"/>
</dbReference>
<accession>A0ABD5NU82</accession>
<gene>
    <name evidence="2" type="ORF">ACFOZ7_00605</name>
</gene>
<comment type="caution">
    <text evidence="2">The sequence shown here is derived from an EMBL/GenBank/DDBJ whole genome shotgun (WGS) entry which is preliminary data.</text>
</comment>
<reference evidence="2 3" key="1">
    <citation type="journal article" date="2014" name="Int. J. Syst. Evol. Microbiol.">
        <title>Complete genome sequence of Corynebacterium casei LMG S-19264T (=DSM 44701T), isolated from a smear-ripened cheese.</title>
        <authorList>
            <consortium name="US DOE Joint Genome Institute (JGI-PGF)"/>
            <person name="Walter F."/>
            <person name="Albersmeier A."/>
            <person name="Kalinowski J."/>
            <person name="Ruckert C."/>
        </authorList>
    </citation>
    <scope>NUCLEOTIDE SEQUENCE [LARGE SCALE GENOMIC DNA]</scope>
    <source>
        <strain evidence="2 3">IBRC-M 10912</strain>
    </source>
</reference>
<feature type="transmembrane region" description="Helical" evidence="1">
    <location>
        <begin position="69"/>
        <end position="88"/>
    </location>
</feature>
<dbReference type="Proteomes" id="UP001595821">
    <property type="component" value="Unassembled WGS sequence"/>
</dbReference>